<protein>
    <submittedName>
        <fullName evidence="1">Uncharacterized protein</fullName>
    </submittedName>
</protein>
<name>A0AAW0JRU5_QUESU</name>
<evidence type="ECO:0000313" key="2">
    <source>
        <dbReference type="Proteomes" id="UP000237347"/>
    </source>
</evidence>
<gene>
    <name evidence="1" type="ORF">CFP56_029416</name>
</gene>
<dbReference type="AlphaFoldDB" id="A0AAW0JRU5"/>
<dbReference type="EMBL" id="PKMF04000482">
    <property type="protein sequence ID" value="KAK7829468.1"/>
    <property type="molecule type" value="Genomic_DNA"/>
</dbReference>
<accession>A0AAW0JRU5</accession>
<keyword evidence="2" id="KW-1185">Reference proteome</keyword>
<comment type="caution">
    <text evidence="1">The sequence shown here is derived from an EMBL/GenBank/DDBJ whole genome shotgun (WGS) entry which is preliminary data.</text>
</comment>
<sequence length="302" mass="34657">MKQKKERWCLYELKRKKVQNWRFGKLANYIRKGEGTHIREQQIYDGFRETQLQTGIMYKFLTLSQCTWVFHLSLLVLEMADFKGFQSGASTKILVARGGICNSGKENLLSRIPHAVNLGTTHSVKAVQEKNSPLKDNVRHSHPKESKVDRNKCIPEGKRIDSNLQMHPLLFQSPEDRRLPYYRLNCSTSTSSSFIFFSENLPQLNLNLFHNPYLENYFEVFDTVQTESLLSLGLATSVNPPSPIEKTNELDLEIHLSYTSRKKKGMESRDVTACNPTDSIGSITLQVYNENPKLQWPTLLAG</sequence>
<dbReference type="Proteomes" id="UP000237347">
    <property type="component" value="Unassembled WGS sequence"/>
</dbReference>
<organism evidence="1 2">
    <name type="scientific">Quercus suber</name>
    <name type="common">Cork oak</name>
    <dbReference type="NCBI Taxonomy" id="58331"/>
    <lineage>
        <taxon>Eukaryota</taxon>
        <taxon>Viridiplantae</taxon>
        <taxon>Streptophyta</taxon>
        <taxon>Embryophyta</taxon>
        <taxon>Tracheophyta</taxon>
        <taxon>Spermatophyta</taxon>
        <taxon>Magnoliopsida</taxon>
        <taxon>eudicotyledons</taxon>
        <taxon>Gunneridae</taxon>
        <taxon>Pentapetalae</taxon>
        <taxon>rosids</taxon>
        <taxon>fabids</taxon>
        <taxon>Fagales</taxon>
        <taxon>Fagaceae</taxon>
        <taxon>Quercus</taxon>
    </lineage>
</organism>
<evidence type="ECO:0000313" key="1">
    <source>
        <dbReference type="EMBL" id="KAK7829468.1"/>
    </source>
</evidence>
<proteinExistence type="predicted"/>
<reference evidence="1 2" key="1">
    <citation type="journal article" date="2018" name="Sci. Data">
        <title>The draft genome sequence of cork oak.</title>
        <authorList>
            <person name="Ramos A.M."/>
            <person name="Usie A."/>
            <person name="Barbosa P."/>
            <person name="Barros P.M."/>
            <person name="Capote T."/>
            <person name="Chaves I."/>
            <person name="Simoes F."/>
            <person name="Abreu I."/>
            <person name="Carrasquinho I."/>
            <person name="Faro C."/>
            <person name="Guimaraes J.B."/>
            <person name="Mendonca D."/>
            <person name="Nobrega F."/>
            <person name="Rodrigues L."/>
            <person name="Saibo N.J.M."/>
            <person name="Varela M.C."/>
            <person name="Egas C."/>
            <person name="Matos J."/>
            <person name="Miguel C.M."/>
            <person name="Oliveira M.M."/>
            <person name="Ricardo C.P."/>
            <person name="Goncalves S."/>
        </authorList>
    </citation>
    <scope>NUCLEOTIDE SEQUENCE [LARGE SCALE GENOMIC DNA]</scope>
    <source>
        <strain evidence="2">cv. HL8</strain>
    </source>
</reference>